<comment type="caution">
    <text evidence="4">The sequence shown here is derived from an EMBL/GenBank/DDBJ whole genome shotgun (WGS) entry which is preliminary data.</text>
</comment>
<evidence type="ECO:0000313" key="5">
    <source>
        <dbReference type="Proteomes" id="UP000275267"/>
    </source>
</evidence>
<dbReference type="GO" id="GO:1990316">
    <property type="term" value="C:Atg1/ULK1 kinase complex"/>
    <property type="evidence" value="ECO:0007669"/>
    <property type="project" value="TreeGrafter"/>
</dbReference>
<reference evidence="5" key="1">
    <citation type="journal article" date="2019" name="Nat. Commun.">
        <title>The genome of broomcorn millet.</title>
        <authorList>
            <person name="Zou C."/>
            <person name="Miki D."/>
            <person name="Li D."/>
            <person name="Tang Q."/>
            <person name="Xiao L."/>
            <person name="Rajput S."/>
            <person name="Deng P."/>
            <person name="Jia W."/>
            <person name="Huang R."/>
            <person name="Zhang M."/>
            <person name="Sun Y."/>
            <person name="Hu J."/>
            <person name="Fu X."/>
            <person name="Schnable P.S."/>
            <person name="Li F."/>
            <person name="Zhang H."/>
            <person name="Feng B."/>
            <person name="Zhu X."/>
            <person name="Liu R."/>
            <person name="Schnable J.C."/>
            <person name="Zhu J.-K."/>
            <person name="Zhang H."/>
        </authorList>
    </citation>
    <scope>NUCLEOTIDE SEQUENCE [LARGE SCALE GENOMIC DNA]</scope>
</reference>
<dbReference type="AlphaFoldDB" id="A0A3L6R7E9"/>
<evidence type="ECO:0000256" key="1">
    <source>
        <dbReference type="ARBA" id="ARBA00007130"/>
    </source>
</evidence>
<dbReference type="Proteomes" id="UP000275267">
    <property type="component" value="Unassembled WGS sequence"/>
</dbReference>
<dbReference type="STRING" id="4540.A0A3L6R7E9"/>
<proteinExistence type="inferred from homology"/>
<accession>A0A3L6R7E9</accession>
<dbReference type="PANTHER" id="PTHR13292:SF0">
    <property type="entry name" value="AUTOPHAGY-RELATED PROTEIN 101"/>
    <property type="match status" value="1"/>
</dbReference>
<organism evidence="4 5">
    <name type="scientific">Panicum miliaceum</name>
    <name type="common">Proso millet</name>
    <name type="synonym">Broomcorn millet</name>
    <dbReference type="NCBI Taxonomy" id="4540"/>
    <lineage>
        <taxon>Eukaryota</taxon>
        <taxon>Viridiplantae</taxon>
        <taxon>Streptophyta</taxon>
        <taxon>Embryophyta</taxon>
        <taxon>Tracheophyta</taxon>
        <taxon>Spermatophyta</taxon>
        <taxon>Magnoliopsida</taxon>
        <taxon>Liliopsida</taxon>
        <taxon>Poales</taxon>
        <taxon>Poaceae</taxon>
        <taxon>PACMAD clade</taxon>
        <taxon>Panicoideae</taxon>
        <taxon>Panicodae</taxon>
        <taxon>Paniceae</taxon>
        <taxon>Panicinae</taxon>
        <taxon>Panicum</taxon>
        <taxon>Panicum sect. Panicum</taxon>
    </lineage>
</organism>
<evidence type="ECO:0000256" key="3">
    <source>
        <dbReference type="ARBA" id="ARBA00023006"/>
    </source>
</evidence>
<dbReference type="GO" id="GO:0000407">
    <property type="term" value="C:phagophore assembly site"/>
    <property type="evidence" value="ECO:0007669"/>
    <property type="project" value="TreeGrafter"/>
</dbReference>
<dbReference type="Pfam" id="PF07855">
    <property type="entry name" value="ATG101"/>
    <property type="match status" value="1"/>
</dbReference>
<dbReference type="GO" id="GO:0000045">
    <property type="term" value="P:autophagosome assembly"/>
    <property type="evidence" value="ECO:0007669"/>
    <property type="project" value="TreeGrafter"/>
</dbReference>
<gene>
    <name evidence="4" type="ORF">C2845_PM06G27830</name>
</gene>
<keyword evidence="5" id="KW-1185">Reference proteome</keyword>
<name>A0A3L6R7E9_PANMI</name>
<dbReference type="OrthoDB" id="10259639at2759"/>
<dbReference type="EMBL" id="PQIB02000009">
    <property type="protein sequence ID" value="RLM98769.1"/>
    <property type="molecule type" value="Genomic_DNA"/>
</dbReference>
<evidence type="ECO:0000313" key="4">
    <source>
        <dbReference type="EMBL" id="RLM98769.1"/>
    </source>
</evidence>
<sequence length="194" mass="21629">MNCETCQLKELELELTEIRDVLRCILHTIFFHRTISLVRPKDVDCDFLELTYVQCGLPELEKEVDEKIDLFIAWVEKHPNRRIQVCLSFFDEKQTPSPKGYSKSKSSKGLTNIGGNALEETSSRRAALELSINELHGGIVFPRGKGSSICGCARALFRAVLSLNLKDSLSPDVSLGVQAFDLEGNLSPDVFLGV</sequence>
<dbReference type="InterPro" id="IPR012445">
    <property type="entry name" value="ATG101"/>
</dbReference>
<dbReference type="PANTHER" id="PTHR13292">
    <property type="entry name" value="AUTOPHAGY-RELATED PROTEIN 101"/>
    <property type="match status" value="1"/>
</dbReference>
<keyword evidence="3" id="KW-0072">Autophagy</keyword>
<dbReference type="GO" id="GO:0019901">
    <property type="term" value="F:protein kinase binding"/>
    <property type="evidence" value="ECO:0007669"/>
    <property type="project" value="TreeGrafter"/>
</dbReference>
<evidence type="ECO:0000256" key="2">
    <source>
        <dbReference type="ARBA" id="ARBA00018874"/>
    </source>
</evidence>
<protein>
    <recommendedName>
        <fullName evidence="2">Autophagy-related protein 101</fullName>
    </recommendedName>
</protein>
<comment type="similarity">
    <text evidence="1">Belongs to the ATG101 family.</text>
</comment>